<reference evidence="1 2" key="1">
    <citation type="journal article" date="2019" name="Sci. Rep.">
        <title>Orb-weaving spider Araneus ventricosus genome elucidates the spidroin gene catalogue.</title>
        <authorList>
            <person name="Kono N."/>
            <person name="Nakamura H."/>
            <person name="Ohtoshi R."/>
            <person name="Moran D.A.P."/>
            <person name="Shinohara A."/>
            <person name="Yoshida Y."/>
            <person name="Fujiwara M."/>
            <person name="Mori M."/>
            <person name="Tomita M."/>
            <person name="Arakawa K."/>
        </authorList>
    </citation>
    <scope>NUCLEOTIDE SEQUENCE [LARGE SCALE GENOMIC DNA]</scope>
</reference>
<keyword evidence="2" id="KW-1185">Reference proteome</keyword>
<evidence type="ECO:0000313" key="1">
    <source>
        <dbReference type="EMBL" id="GBN26535.1"/>
    </source>
</evidence>
<dbReference type="EMBL" id="BGPR01007396">
    <property type="protein sequence ID" value="GBN26535.1"/>
    <property type="molecule type" value="Genomic_DNA"/>
</dbReference>
<gene>
    <name evidence="1" type="ORF">AVEN_40266_1</name>
</gene>
<comment type="caution">
    <text evidence="1">The sequence shown here is derived from an EMBL/GenBank/DDBJ whole genome shotgun (WGS) entry which is preliminary data.</text>
</comment>
<dbReference type="AlphaFoldDB" id="A0A4Y2MHD1"/>
<name>A0A4Y2MHD1_ARAVE</name>
<protein>
    <submittedName>
        <fullName evidence="1">Uncharacterized protein</fullName>
    </submittedName>
</protein>
<dbReference type="Proteomes" id="UP000499080">
    <property type="component" value="Unassembled WGS sequence"/>
</dbReference>
<organism evidence="1 2">
    <name type="scientific">Araneus ventricosus</name>
    <name type="common">Orbweaver spider</name>
    <name type="synonym">Epeira ventricosa</name>
    <dbReference type="NCBI Taxonomy" id="182803"/>
    <lineage>
        <taxon>Eukaryota</taxon>
        <taxon>Metazoa</taxon>
        <taxon>Ecdysozoa</taxon>
        <taxon>Arthropoda</taxon>
        <taxon>Chelicerata</taxon>
        <taxon>Arachnida</taxon>
        <taxon>Araneae</taxon>
        <taxon>Araneomorphae</taxon>
        <taxon>Entelegynae</taxon>
        <taxon>Araneoidea</taxon>
        <taxon>Araneidae</taxon>
        <taxon>Araneus</taxon>
    </lineage>
</organism>
<proteinExistence type="predicted"/>
<sequence>MRLFSHLSGNNPISRIMENDTLFPNIQERRNAGASEKSPNNVEFCQISYNHSLDDLAGVWFTIGDISARLTENRFALGNLAVHNLRHLRPADGTWRHLCQIGSLGDLARVWFTIGPSAIPS</sequence>
<accession>A0A4Y2MHD1</accession>
<evidence type="ECO:0000313" key="2">
    <source>
        <dbReference type="Proteomes" id="UP000499080"/>
    </source>
</evidence>